<gene>
    <name evidence="22" type="ORF">TREES_T100001929</name>
</gene>
<dbReference type="Proteomes" id="UP000011518">
    <property type="component" value="Unassembled WGS sequence"/>
</dbReference>
<keyword evidence="7" id="KW-0521">NADP</keyword>
<evidence type="ECO:0000256" key="6">
    <source>
        <dbReference type="ARBA" id="ARBA00022832"/>
    </source>
</evidence>
<evidence type="ECO:0000256" key="20">
    <source>
        <dbReference type="ARBA" id="ARBA00049386"/>
    </source>
</evidence>
<dbReference type="EC" id="1.3.1.38" evidence="14"/>
<comment type="catalytic activity">
    <reaction evidence="19">
        <text>a (2E)-enoyl-CoA + NADPH + H(+) = a 2,3-saturated acyl-CoA + NADP(+)</text>
        <dbReference type="Rhea" id="RHEA:33763"/>
        <dbReference type="ChEBI" id="CHEBI:15378"/>
        <dbReference type="ChEBI" id="CHEBI:57783"/>
        <dbReference type="ChEBI" id="CHEBI:58349"/>
        <dbReference type="ChEBI" id="CHEBI:58856"/>
        <dbReference type="ChEBI" id="CHEBI:65111"/>
        <dbReference type="EC" id="1.3.1.38"/>
    </reaction>
    <physiologicalReaction direction="left-to-right" evidence="19">
        <dbReference type="Rhea" id="RHEA:33764"/>
    </physiologicalReaction>
</comment>
<keyword evidence="11" id="KW-0275">Fatty acid biosynthesis</keyword>
<reference evidence="23" key="2">
    <citation type="journal article" date="2013" name="Nat. Commun.">
        <title>Genome of the Chinese tree shrew.</title>
        <authorList>
            <person name="Fan Y."/>
            <person name="Huang Z.Y."/>
            <person name="Cao C.C."/>
            <person name="Chen C.S."/>
            <person name="Chen Y.X."/>
            <person name="Fan D.D."/>
            <person name="He J."/>
            <person name="Hou H.L."/>
            <person name="Hu L."/>
            <person name="Hu X.T."/>
            <person name="Jiang X.T."/>
            <person name="Lai R."/>
            <person name="Lang Y.S."/>
            <person name="Liang B."/>
            <person name="Liao S.G."/>
            <person name="Mu D."/>
            <person name="Ma Y.Y."/>
            <person name="Niu Y.Y."/>
            <person name="Sun X.Q."/>
            <person name="Xia J.Q."/>
            <person name="Xiao J."/>
            <person name="Xiong Z.Q."/>
            <person name="Xu L."/>
            <person name="Yang L."/>
            <person name="Zhang Y."/>
            <person name="Zhao W."/>
            <person name="Zhao X.D."/>
            <person name="Zheng Y.T."/>
            <person name="Zhou J.M."/>
            <person name="Zhu Y.B."/>
            <person name="Zhang G.J."/>
            <person name="Wang J."/>
            <person name="Yao Y.G."/>
        </authorList>
    </citation>
    <scope>NUCLEOTIDE SEQUENCE [LARGE SCALE GENOMIC DNA]</scope>
</reference>
<evidence type="ECO:0000256" key="14">
    <source>
        <dbReference type="ARBA" id="ARBA00038849"/>
    </source>
</evidence>
<evidence type="ECO:0000313" key="22">
    <source>
        <dbReference type="EMBL" id="ELW49196.1"/>
    </source>
</evidence>
<comment type="pathway">
    <text evidence="2">Lipid metabolism; fatty acid biosynthesis.</text>
</comment>
<comment type="catalytic activity">
    <reaction evidence="17">
        <text>(2E)-tetradecenoyl-CoA + NADPH + H(+) = tetradecanoyl-CoA + NADP(+)</text>
        <dbReference type="Rhea" id="RHEA:44968"/>
        <dbReference type="ChEBI" id="CHEBI:15378"/>
        <dbReference type="ChEBI" id="CHEBI:57385"/>
        <dbReference type="ChEBI" id="CHEBI:57783"/>
        <dbReference type="ChEBI" id="CHEBI:58349"/>
        <dbReference type="ChEBI" id="CHEBI:61405"/>
    </reaction>
    <physiologicalReaction direction="left-to-right" evidence="17">
        <dbReference type="Rhea" id="RHEA:44969"/>
    </physiologicalReaction>
</comment>
<comment type="catalytic activity">
    <reaction evidence="16">
        <text>(2E)-dodecenoyl-CoA + NADPH + H(+) = dodecanoyl-CoA + NADP(+)</text>
        <dbReference type="Rhea" id="RHEA:44964"/>
        <dbReference type="ChEBI" id="CHEBI:15378"/>
        <dbReference type="ChEBI" id="CHEBI:57330"/>
        <dbReference type="ChEBI" id="CHEBI:57375"/>
        <dbReference type="ChEBI" id="CHEBI:57783"/>
        <dbReference type="ChEBI" id="CHEBI:58349"/>
    </reaction>
    <physiologicalReaction direction="left-to-right" evidence="16">
        <dbReference type="Rhea" id="RHEA:44965"/>
    </physiologicalReaction>
</comment>
<keyword evidence="5" id="KW-0597">Phosphoprotein</keyword>
<accession>L9JF32</accession>
<evidence type="ECO:0000256" key="17">
    <source>
        <dbReference type="ARBA" id="ARBA00048686"/>
    </source>
</evidence>
<evidence type="ECO:0000256" key="18">
    <source>
        <dbReference type="ARBA" id="ARBA00049108"/>
    </source>
</evidence>
<protein>
    <recommendedName>
        <fullName evidence="15">Peroxisomal trans-2-enoyl-CoA reductase</fullName>
        <ecNumber evidence="14">1.3.1.38</ecNumber>
    </recommendedName>
</protein>
<dbReference type="InterPro" id="IPR036291">
    <property type="entry name" value="NAD(P)-bd_dom_sf"/>
</dbReference>
<evidence type="ECO:0000256" key="9">
    <source>
        <dbReference type="ARBA" id="ARBA00023098"/>
    </source>
</evidence>
<dbReference type="GO" id="GO:0019166">
    <property type="term" value="F:trans-2-enoyl-CoA reductase (NADPH) activity"/>
    <property type="evidence" value="ECO:0007669"/>
    <property type="project" value="UniProtKB-EC"/>
</dbReference>
<keyword evidence="23" id="KW-1185">Reference proteome</keyword>
<keyword evidence="10" id="KW-0576">Peroxisome</keyword>
<dbReference type="AlphaFoldDB" id="L9JF32"/>
<evidence type="ECO:0000256" key="12">
    <source>
        <dbReference type="ARBA" id="ARBA00037124"/>
    </source>
</evidence>
<comment type="subunit">
    <text evidence="13">Interacts with PEX5, probably required to target it into peroxisomes.</text>
</comment>
<dbReference type="Gene3D" id="3.40.50.720">
    <property type="entry name" value="NAD(P)-binding Rossmann-like Domain"/>
    <property type="match status" value="1"/>
</dbReference>
<evidence type="ECO:0000256" key="5">
    <source>
        <dbReference type="ARBA" id="ARBA00022553"/>
    </source>
</evidence>
<dbReference type="GO" id="GO:0005777">
    <property type="term" value="C:peroxisome"/>
    <property type="evidence" value="ECO:0007669"/>
    <property type="project" value="UniProtKB-SubCell"/>
</dbReference>
<evidence type="ECO:0000256" key="1">
    <source>
        <dbReference type="ARBA" id="ARBA00004275"/>
    </source>
</evidence>
<dbReference type="PANTHER" id="PTHR24317">
    <property type="entry name" value="PEROXISOMAL TRANS-2-ENOYL-COA REDUCTASE"/>
    <property type="match status" value="1"/>
</dbReference>
<dbReference type="GO" id="GO:0006633">
    <property type="term" value="P:fatty acid biosynthetic process"/>
    <property type="evidence" value="ECO:0007669"/>
    <property type="project" value="UniProtKB-KW"/>
</dbReference>
<proteinExistence type="inferred from homology"/>
<evidence type="ECO:0000256" key="21">
    <source>
        <dbReference type="ARBA" id="ARBA00049559"/>
    </source>
</evidence>
<keyword evidence="9" id="KW-0443">Lipid metabolism</keyword>
<evidence type="ECO:0000256" key="2">
    <source>
        <dbReference type="ARBA" id="ARBA00005194"/>
    </source>
</evidence>
<dbReference type="SUPFAM" id="SSF51735">
    <property type="entry name" value="NAD(P)-binding Rossmann-fold domains"/>
    <property type="match status" value="1"/>
</dbReference>
<evidence type="ECO:0000256" key="19">
    <source>
        <dbReference type="ARBA" id="ARBA00049251"/>
    </source>
</evidence>
<evidence type="ECO:0000256" key="16">
    <source>
        <dbReference type="ARBA" id="ARBA00047570"/>
    </source>
</evidence>
<keyword evidence="6" id="KW-0276">Fatty acid metabolism</keyword>
<dbReference type="eggNOG" id="KOG0725">
    <property type="taxonomic scope" value="Eukaryota"/>
</dbReference>
<evidence type="ECO:0000256" key="8">
    <source>
        <dbReference type="ARBA" id="ARBA00023002"/>
    </source>
</evidence>
<dbReference type="STRING" id="246437.L9JF32"/>
<evidence type="ECO:0000256" key="15">
    <source>
        <dbReference type="ARBA" id="ARBA00041063"/>
    </source>
</evidence>
<comment type="function">
    <text evidence="12">Participates in chain elongation of fatty acids. Catalyzes the reduction of trans-2-enoyl-CoAs of varying chain lengths from 6:1 to 16:1, having maximum activity with 10:1 CoA. Has no 2,4-dienoyl-CoA reductase activity.</text>
</comment>
<name>L9JF32_TUPCH</name>
<dbReference type="GO" id="GO:0033306">
    <property type="term" value="P:phytol metabolic process"/>
    <property type="evidence" value="ECO:0007669"/>
    <property type="project" value="TreeGrafter"/>
</dbReference>
<keyword evidence="4" id="KW-0444">Lipid biosynthesis</keyword>
<evidence type="ECO:0000256" key="10">
    <source>
        <dbReference type="ARBA" id="ARBA00023140"/>
    </source>
</evidence>
<comment type="subcellular location">
    <subcellularLocation>
        <location evidence="1">Peroxisome</location>
    </subcellularLocation>
</comment>
<evidence type="ECO:0000256" key="11">
    <source>
        <dbReference type="ARBA" id="ARBA00023160"/>
    </source>
</evidence>
<evidence type="ECO:0000313" key="23">
    <source>
        <dbReference type="Proteomes" id="UP000011518"/>
    </source>
</evidence>
<comment type="similarity">
    <text evidence="3">Belongs to the short-chain dehydrogenases/reductases (SDR) family.</text>
</comment>
<dbReference type="Pfam" id="PF00106">
    <property type="entry name" value="adh_short"/>
    <property type="match status" value="1"/>
</dbReference>
<comment type="catalytic activity">
    <reaction evidence="18">
        <text>(2E)-hexenoyl-CoA + NADPH + H(+) = hexanoyl-CoA + NADP(+)</text>
        <dbReference type="Rhea" id="RHEA:44956"/>
        <dbReference type="ChEBI" id="CHEBI:15378"/>
        <dbReference type="ChEBI" id="CHEBI:57783"/>
        <dbReference type="ChEBI" id="CHEBI:58349"/>
        <dbReference type="ChEBI" id="CHEBI:62077"/>
        <dbReference type="ChEBI" id="CHEBI:62620"/>
    </reaction>
    <physiologicalReaction direction="left-to-right" evidence="18">
        <dbReference type="Rhea" id="RHEA:44957"/>
    </physiologicalReaction>
</comment>
<evidence type="ECO:0000256" key="13">
    <source>
        <dbReference type="ARBA" id="ARBA00038622"/>
    </source>
</evidence>
<keyword evidence="8" id="KW-0560">Oxidoreductase</keyword>
<dbReference type="EMBL" id="KB321002">
    <property type="protein sequence ID" value="ELW49196.1"/>
    <property type="molecule type" value="Genomic_DNA"/>
</dbReference>
<comment type="catalytic activity">
    <reaction evidence="21">
        <text>(2E)-octenoyl-CoA + NADPH + H(+) = octanoyl-CoA + NADP(+)</text>
        <dbReference type="Rhea" id="RHEA:44952"/>
        <dbReference type="ChEBI" id="CHEBI:15378"/>
        <dbReference type="ChEBI" id="CHEBI:57386"/>
        <dbReference type="ChEBI" id="CHEBI:57783"/>
        <dbReference type="ChEBI" id="CHEBI:58349"/>
        <dbReference type="ChEBI" id="CHEBI:62242"/>
    </reaction>
    <physiologicalReaction direction="left-to-right" evidence="21">
        <dbReference type="Rhea" id="RHEA:44953"/>
    </physiologicalReaction>
</comment>
<reference evidence="23" key="1">
    <citation type="submission" date="2012-07" db="EMBL/GenBank/DDBJ databases">
        <title>Genome of the Chinese tree shrew, a rising model animal genetically related to primates.</title>
        <authorList>
            <person name="Zhang G."/>
            <person name="Fan Y."/>
            <person name="Yao Y."/>
            <person name="Huang Z."/>
        </authorList>
    </citation>
    <scope>NUCLEOTIDE SEQUENCE [LARGE SCALE GENOMIC DNA]</scope>
</reference>
<dbReference type="PANTHER" id="PTHR24317:SF7">
    <property type="entry name" value="PEROXISOMAL TRANS-2-ENOYL-COA REDUCTASE"/>
    <property type="match status" value="1"/>
</dbReference>
<sequence length="161" mass="17155">MSFLAAGLLRNKVAIVTGGGTGIGKAIAKELLHLECNVVIASREFKKLKTTADELKASLIPTNKAQVTPTQCNIRKEEEGVIYSQTAVENYGEVGEELFGRYYQSIPAKRIGVPEEGTAYSPDIRCPGTVGKCQTLLLLLLLCVVGGVGINSGSRNYPAAL</sequence>
<comment type="catalytic activity">
    <reaction evidence="20">
        <text>(2E)-decenoyl-CoA + NADPH + H(+) = decanoyl-CoA + NADP(+)</text>
        <dbReference type="Rhea" id="RHEA:44960"/>
        <dbReference type="ChEBI" id="CHEBI:15378"/>
        <dbReference type="ChEBI" id="CHEBI:57783"/>
        <dbReference type="ChEBI" id="CHEBI:58349"/>
        <dbReference type="ChEBI" id="CHEBI:61406"/>
        <dbReference type="ChEBI" id="CHEBI:61430"/>
    </reaction>
    <physiologicalReaction direction="left-to-right" evidence="20">
        <dbReference type="Rhea" id="RHEA:44961"/>
    </physiologicalReaction>
</comment>
<evidence type="ECO:0000256" key="3">
    <source>
        <dbReference type="ARBA" id="ARBA00006484"/>
    </source>
</evidence>
<organism evidence="22 23">
    <name type="scientific">Tupaia chinensis</name>
    <name type="common">Chinese tree shrew</name>
    <name type="synonym">Tupaia belangeri chinensis</name>
    <dbReference type="NCBI Taxonomy" id="246437"/>
    <lineage>
        <taxon>Eukaryota</taxon>
        <taxon>Metazoa</taxon>
        <taxon>Chordata</taxon>
        <taxon>Craniata</taxon>
        <taxon>Vertebrata</taxon>
        <taxon>Euteleostomi</taxon>
        <taxon>Mammalia</taxon>
        <taxon>Eutheria</taxon>
        <taxon>Euarchontoglires</taxon>
        <taxon>Scandentia</taxon>
        <taxon>Tupaiidae</taxon>
        <taxon>Tupaia</taxon>
    </lineage>
</organism>
<evidence type="ECO:0000256" key="4">
    <source>
        <dbReference type="ARBA" id="ARBA00022516"/>
    </source>
</evidence>
<dbReference type="InterPro" id="IPR002347">
    <property type="entry name" value="SDR_fam"/>
</dbReference>
<dbReference type="InParanoid" id="L9JF32"/>
<dbReference type="InterPro" id="IPR052388">
    <property type="entry name" value="Peroxisomal_t2-enoyl-CoA_red"/>
</dbReference>
<evidence type="ECO:0000256" key="7">
    <source>
        <dbReference type="ARBA" id="ARBA00022857"/>
    </source>
</evidence>